<accession>A0A183LUG1</accession>
<gene>
    <name evidence="1" type="ORF">SMRZ_LOCUS7436</name>
</gene>
<evidence type="ECO:0000313" key="2">
    <source>
        <dbReference type="Proteomes" id="UP000277204"/>
    </source>
</evidence>
<dbReference type="AlphaFoldDB" id="A0A183LUG1"/>
<organism evidence="1 2">
    <name type="scientific">Schistosoma margrebowiei</name>
    <dbReference type="NCBI Taxonomy" id="48269"/>
    <lineage>
        <taxon>Eukaryota</taxon>
        <taxon>Metazoa</taxon>
        <taxon>Spiralia</taxon>
        <taxon>Lophotrochozoa</taxon>
        <taxon>Platyhelminthes</taxon>
        <taxon>Trematoda</taxon>
        <taxon>Digenea</taxon>
        <taxon>Strigeidida</taxon>
        <taxon>Schistosomatoidea</taxon>
        <taxon>Schistosomatidae</taxon>
        <taxon>Schistosoma</taxon>
    </lineage>
</organism>
<dbReference type="EMBL" id="UZAI01002997">
    <property type="protein sequence ID" value="VDO76306.1"/>
    <property type="molecule type" value="Genomic_DNA"/>
</dbReference>
<reference evidence="1 2" key="1">
    <citation type="submission" date="2018-11" db="EMBL/GenBank/DDBJ databases">
        <authorList>
            <consortium name="Pathogen Informatics"/>
        </authorList>
    </citation>
    <scope>NUCLEOTIDE SEQUENCE [LARGE SCALE GENOMIC DNA]</scope>
    <source>
        <strain evidence="1 2">Zambia</strain>
    </source>
</reference>
<dbReference type="Proteomes" id="UP000277204">
    <property type="component" value="Unassembled WGS sequence"/>
</dbReference>
<name>A0A183LUG1_9TREM</name>
<evidence type="ECO:0000313" key="1">
    <source>
        <dbReference type="EMBL" id="VDO76306.1"/>
    </source>
</evidence>
<protein>
    <submittedName>
        <fullName evidence="1">Uncharacterized protein</fullName>
    </submittedName>
</protein>
<keyword evidence="2" id="KW-1185">Reference proteome</keyword>
<sequence length="90" mass="10181">MKTFISEGKHGIQWTACMQLEDLDLTDDQAQQMQVKTISVAATPIAGLNIHKRKTKILKYNTENTDSITFSGETLGQVETFMYLPGQHHR</sequence>
<proteinExistence type="predicted"/>